<comment type="subcellular location">
    <subcellularLocation>
        <location evidence="1 10">Mitochondrion inner membrane</location>
        <topology evidence="1 10">Single-pass membrane protein</topology>
    </subcellularLocation>
</comment>
<keyword evidence="8" id="KW-0472">Membrane</keyword>
<dbReference type="PANTHER" id="PTHR15415">
    <property type="entry name" value="MITOFILIN"/>
    <property type="match status" value="1"/>
</dbReference>
<evidence type="ECO:0000256" key="4">
    <source>
        <dbReference type="ARBA" id="ARBA00022692"/>
    </source>
</evidence>
<comment type="subunit">
    <text evidence="10">Component of the mitochondrial contact site and cristae organizing system (MICOS) complex.</text>
</comment>
<dbReference type="Proteomes" id="UP000070444">
    <property type="component" value="Unassembled WGS sequence"/>
</dbReference>
<evidence type="ECO:0000256" key="1">
    <source>
        <dbReference type="ARBA" id="ARBA00004434"/>
    </source>
</evidence>
<accession>A0A137NX23</accession>
<dbReference type="SUPFAM" id="SSF47162">
    <property type="entry name" value="Apolipoprotein"/>
    <property type="match status" value="1"/>
</dbReference>
<dbReference type="Pfam" id="PF09731">
    <property type="entry name" value="Mitofilin"/>
    <property type="match status" value="1"/>
</dbReference>
<organism evidence="13 14">
    <name type="scientific">Conidiobolus coronatus (strain ATCC 28846 / CBS 209.66 / NRRL 28638)</name>
    <name type="common">Delacroixia coronata</name>
    <dbReference type="NCBI Taxonomy" id="796925"/>
    <lineage>
        <taxon>Eukaryota</taxon>
        <taxon>Fungi</taxon>
        <taxon>Fungi incertae sedis</taxon>
        <taxon>Zoopagomycota</taxon>
        <taxon>Entomophthoromycotina</taxon>
        <taxon>Entomophthoromycetes</taxon>
        <taxon>Entomophthorales</taxon>
        <taxon>Ancylistaceae</taxon>
        <taxon>Conidiobolus</taxon>
    </lineage>
</organism>
<comment type="function">
    <text evidence="9">Component of the MICOS complex, a large protein complex of the mitochondrial inner membrane that plays crucial roles in the maintenance of crista junctions, inner membrane architecture, and formation of contact sites to the outer membrane. Plays a role in keeping cristae membranes connected to the inner boundary membrane. Also promotes protein import via the mitochondrial intermembrane space assembly (MIA) pathway.</text>
</comment>
<dbReference type="GO" id="GO:0042407">
    <property type="term" value="P:cristae formation"/>
    <property type="evidence" value="ECO:0007669"/>
    <property type="project" value="TreeGrafter"/>
</dbReference>
<keyword evidence="4 10" id="KW-0812">Transmembrane</keyword>
<dbReference type="PANTHER" id="PTHR15415:SF7">
    <property type="entry name" value="MICOS COMPLEX SUBUNIT MIC60"/>
    <property type="match status" value="1"/>
</dbReference>
<feature type="coiled-coil region" evidence="11">
    <location>
        <begin position="172"/>
        <end position="206"/>
    </location>
</feature>
<evidence type="ECO:0000256" key="11">
    <source>
        <dbReference type="SAM" id="Coils"/>
    </source>
</evidence>
<protein>
    <recommendedName>
        <fullName evidence="3 10">MICOS complex subunit MIC60</fullName>
    </recommendedName>
    <alternativeName>
        <fullName evidence="10">Mitofilin</fullName>
    </alternativeName>
</protein>
<comment type="similarity">
    <text evidence="2 10">Belongs to the MICOS complex subunit Mic60 family.</text>
</comment>
<keyword evidence="6" id="KW-1133">Transmembrane helix</keyword>
<evidence type="ECO:0000313" key="14">
    <source>
        <dbReference type="Proteomes" id="UP000070444"/>
    </source>
</evidence>
<evidence type="ECO:0000256" key="5">
    <source>
        <dbReference type="ARBA" id="ARBA00022792"/>
    </source>
</evidence>
<keyword evidence="14" id="KW-1185">Reference proteome</keyword>
<evidence type="ECO:0000313" key="13">
    <source>
        <dbReference type="EMBL" id="KXN67373.1"/>
    </source>
</evidence>
<dbReference type="OMA" id="HASSWIL"/>
<proteinExistence type="inferred from homology"/>
<evidence type="ECO:0000256" key="3">
    <source>
        <dbReference type="ARBA" id="ARBA00018116"/>
    </source>
</evidence>
<evidence type="ECO:0000256" key="8">
    <source>
        <dbReference type="ARBA" id="ARBA00023136"/>
    </source>
</evidence>
<evidence type="ECO:0000256" key="10">
    <source>
        <dbReference type="RuleBase" id="RU363000"/>
    </source>
</evidence>
<dbReference type="Gene3D" id="1.20.5.1230">
    <property type="entry name" value="Apolipoprotein A-I"/>
    <property type="match status" value="1"/>
</dbReference>
<evidence type="ECO:0000256" key="2">
    <source>
        <dbReference type="ARBA" id="ARBA00010877"/>
    </source>
</evidence>
<feature type="region of interest" description="Disordered" evidence="12">
    <location>
        <begin position="131"/>
        <end position="172"/>
    </location>
</feature>
<feature type="compositionally biased region" description="Polar residues" evidence="12">
    <location>
        <begin position="163"/>
        <end position="172"/>
    </location>
</feature>
<dbReference type="GO" id="GO:0061617">
    <property type="term" value="C:MICOS complex"/>
    <property type="evidence" value="ECO:0007669"/>
    <property type="project" value="TreeGrafter"/>
</dbReference>
<reference evidence="13 14" key="1">
    <citation type="journal article" date="2015" name="Genome Biol. Evol.">
        <title>Phylogenomic analyses indicate that early fungi evolved digesting cell walls of algal ancestors of land plants.</title>
        <authorList>
            <person name="Chang Y."/>
            <person name="Wang S."/>
            <person name="Sekimoto S."/>
            <person name="Aerts A.L."/>
            <person name="Choi C."/>
            <person name="Clum A."/>
            <person name="LaButti K.M."/>
            <person name="Lindquist E.A."/>
            <person name="Yee Ngan C."/>
            <person name="Ohm R.A."/>
            <person name="Salamov A.A."/>
            <person name="Grigoriev I.V."/>
            <person name="Spatafora J.W."/>
            <person name="Berbee M.L."/>
        </authorList>
    </citation>
    <scope>NUCLEOTIDE SEQUENCE [LARGE SCALE GENOMIC DNA]</scope>
    <source>
        <strain evidence="13 14">NRRL 28638</strain>
    </source>
</reference>
<keyword evidence="11" id="KW-0175">Coiled coil</keyword>
<gene>
    <name evidence="13" type="ORF">CONCODRAFT_80189</name>
</gene>
<evidence type="ECO:0000256" key="6">
    <source>
        <dbReference type="ARBA" id="ARBA00022989"/>
    </source>
</evidence>
<dbReference type="AlphaFoldDB" id="A0A137NX23"/>
<dbReference type="OrthoDB" id="10261039at2759"/>
<evidence type="ECO:0000256" key="12">
    <source>
        <dbReference type="SAM" id="MobiDB-lite"/>
    </source>
</evidence>
<keyword evidence="7 10" id="KW-0496">Mitochondrion</keyword>
<dbReference type="STRING" id="796925.A0A137NX23"/>
<feature type="coiled-coil region" evidence="11">
    <location>
        <begin position="327"/>
        <end position="365"/>
    </location>
</feature>
<evidence type="ECO:0000256" key="9">
    <source>
        <dbReference type="ARBA" id="ARBA00025571"/>
    </source>
</evidence>
<keyword evidence="5 10" id="KW-0999">Mitochondrion inner membrane</keyword>
<sequence length="646" mass="72480">MFRPIKSSPLNTLRSASRQTNQLVLKRLESTATEAPKPKKGYFFKVLGLTVATSFVYSGIVYQAAHDEEFRKTYLKYAPGGQDTLDFVEELERQTKDPNPERMNQLVKDQLDNATNSIKNLLGMSTEPKEVAPKNILQETSTSAPVAEEQSKKLAASPVPEPTNLTTSIPNTSVSTKNLDQIEKDVAQLQKEITKKTEKVTEKVAEKAQEAKQAVSEKVTETLSHVESAATKFHETVEKKVEQVKNEITYDVANILQSKSGNYTLANPAPKKVAAKSAPKKEEPTKDIVYKIPHHLDQLKSDDSSVDSVYRSIEGFLNSINAAGGARQDIIDQYNKLAARLSTLNNRLVDLKANSQASLESLKKESDVKLQDSLFAERQQNEVARSQLIEDLRSQFSQEKARIEKEFLSHLEDQLSHQASVLERWWRRESKLLVDRERNGRLSKLDDALKQLKLLEHATIDNTSSLETSRQLKQWTLAVESFIDRVEDSARAPFVPEFKLIQSLAANFPVAKAVVGSLDASVSRKGLDTLNDLKDRFKAVREEVSRVSLVEEDSGLFGHTLSYVLSLFMFKKEGLVQGDDVEAVLARTQTYLDRNDLESATREANQLKGWPKKIAVDWIKSAVAKLEYEQAAKVLKAELRLLNLEA</sequence>
<evidence type="ECO:0000256" key="7">
    <source>
        <dbReference type="ARBA" id="ARBA00023128"/>
    </source>
</evidence>
<dbReference type="EMBL" id="KQ964641">
    <property type="protein sequence ID" value="KXN67373.1"/>
    <property type="molecule type" value="Genomic_DNA"/>
</dbReference>
<dbReference type="InterPro" id="IPR019133">
    <property type="entry name" value="MIC60"/>
</dbReference>
<name>A0A137NX23_CONC2</name>